<sequence length="54" mass="6442">MAPPLDLRCTQRPQKEALYGHPRFTLAEYSHGPKGYEIEEDKDSQRARERQRER</sequence>
<feature type="compositionally biased region" description="Basic and acidic residues" evidence="1">
    <location>
        <begin position="43"/>
        <end position="54"/>
    </location>
</feature>
<gene>
    <name evidence="2" type="ORF">JZ751_004950</name>
</gene>
<organism evidence="2 3">
    <name type="scientific">Albula glossodonta</name>
    <name type="common">roundjaw bonefish</name>
    <dbReference type="NCBI Taxonomy" id="121402"/>
    <lineage>
        <taxon>Eukaryota</taxon>
        <taxon>Metazoa</taxon>
        <taxon>Chordata</taxon>
        <taxon>Craniata</taxon>
        <taxon>Vertebrata</taxon>
        <taxon>Euteleostomi</taxon>
        <taxon>Actinopterygii</taxon>
        <taxon>Neopterygii</taxon>
        <taxon>Teleostei</taxon>
        <taxon>Albuliformes</taxon>
        <taxon>Albulidae</taxon>
        <taxon>Albula</taxon>
    </lineage>
</organism>
<dbReference type="AlphaFoldDB" id="A0A8T2P1V3"/>
<protein>
    <submittedName>
        <fullName evidence="2">Uncharacterized protein</fullName>
    </submittedName>
</protein>
<reference evidence="2" key="1">
    <citation type="thesis" date="2021" institute="BYU ScholarsArchive" country="Provo, UT, USA">
        <title>Applications of and Algorithms for Genome Assembly and Genomic Analyses with an Emphasis on Marine Teleosts.</title>
        <authorList>
            <person name="Pickett B.D."/>
        </authorList>
    </citation>
    <scope>NUCLEOTIDE SEQUENCE</scope>
    <source>
        <strain evidence="2">HI-2016</strain>
    </source>
</reference>
<dbReference type="EMBL" id="JAFBMS010000013">
    <property type="protein sequence ID" value="KAG9347383.1"/>
    <property type="molecule type" value="Genomic_DNA"/>
</dbReference>
<accession>A0A8T2P1V3</accession>
<evidence type="ECO:0000313" key="2">
    <source>
        <dbReference type="EMBL" id="KAG9347383.1"/>
    </source>
</evidence>
<proteinExistence type="predicted"/>
<feature type="region of interest" description="Disordered" evidence="1">
    <location>
        <begin position="1"/>
        <end position="54"/>
    </location>
</feature>
<evidence type="ECO:0000313" key="3">
    <source>
        <dbReference type="Proteomes" id="UP000824540"/>
    </source>
</evidence>
<comment type="caution">
    <text evidence="2">The sequence shown here is derived from an EMBL/GenBank/DDBJ whole genome shotgun (WGS) entry which is preliminary data.</text>
</comment>
<evidence type="ECO:0000256" key="1">
    <source>
        <dbReference type="SAM" id="MobiDB-lite"/>
    </source>
</evidence>
<name>A0A8T2P1V3_9TELE</name>
<keyword evidence="3" id="KW-1185">Reference proteome</keyword>
<dbReference type="Proteomes" id="UP000824540">
    <property type="component" value="Unassembled WGS sequence"/>
</dbReference>